<dbReference type="AlphaFoldDB" id="A0A9D2F891"/>
<dbReference type="EMBL" id="DXBN01000168">
    <property type="protein sequence ID" value="HIZ53782.1"/>
    <property type="molecule type" value="Genomic_DNA"/>
</dbReference>
<organism evidence="1 2">
    <name type="scientific">Candidatus Enterococcus avicola</name>
    <dbReference type="NCBI Taxonomy" id="2838561"/>
    <lineage>
        <taxon>Bacteria</taxon>
        <taxon>Bacillati</taxon>
        <taxon>Bacillota</taxon>
        <taxon>Bacilli</taxon>
        <taxon>Lactobacillales</taxon>
        <taxon>Enterococcaceae</taxon>
        <taxon>Enterococcus</taxon>
    </lineage>
</organism>
<reference evidence="1" key="2">
    <citation type="submission" date="2021-04" db="EMBL/GenBank/DDBJ databases">
        <authorList>
            <person name="Gilroy R."/>
        </authorList>
    </citation>
    <scope>NUCLEOTIDE SEQUENCE</scope>
    <source>
        <strain evidence="1">CHK172-16539</strain>
    </source>
</reference>
<dbReference type="Proteomes" id="UP000824063">
    <property type="component" value="Unassembled WGS sequence"/>
</dbReference>
<comment type="caution">
    <text evidence="1">The sequence shown here is derived from an EMBL/GenBank/DDBJ whole genome shotgun (WGS) entry which is preliminary data.</text>
</comment>
<reference evidence="1" key="1">
    <citation type="journal article" date="2021" name="PeerJ">
        <title>Extensive microbial diversity within the chicken gut microbiome revealed by metagenomics and culture.</title>
        <authorList>
            <person name="Gilroy R."/>
            <person name="Ravi A."/>
            <person name="Getino M."/>
            <person name="Pursley I."/>
            <person name="Horton D.L."/>
            <person name="Alikhan N.F."/>
            <person name="Baker D."/>
            <person name="Gharbi K."/>
            <person name="Hall N."/>
            <person name="Watson M."/>
            <person name="Adriaenssens E.M."/>
            <person name="Foster-Nyarko E."/>
            <person name="Jarju S."/>
            <person name="Secka A."/>
            <person name="Antonio M."/>
            <person name="Oren A."/>
            <person name="Chaudhuri R.R."/>
            <person name="La Ragione R."/>
            <person name="Hildebrand F."/>
            <person name="Pallen M.J."/>
        </authorList>
    </citation>
    <scope>NUCLEOTIDE SEQUENCE</scope>
    <source>
        <strain evidence="1">CHK172-16539</strain>
    </source>
</reference>
<proteinExistence type="predicted"/>
<evidence type="ECO:0000313" key="1">
    <source>
        <dbReference type="EMBL" id="HIZ53782.1"/>
    </source>
</evidence>
<name>A0A9D2F891_9ENTE</name>
<protein>
    <submittedName>
        <fullName evidence="1">Uncharacterized protein</fullName>
    </submittedName>
</protein>
<gene>
    <name evidence="1" type="ORF">IAA20_07570</name>
</gene>
<evidence type="ECO:0000313" key="2">
    <source>
        <dbReference type="Proteomes" id="UP000824063"/>
    </source>
</evidence>
<accession>A0A9D2F891</accession>
<sequence length="76" mass="8217">MNIEAIVNKNVNQTLNDSTIRQLLNELSSSQSKNNISLSPGEAQFVADLAVIITKFAVKNATVATINSISEINNSR</sequence>